<evidence type="ECO:0000259" key="2">
    <source>
        <dbReference type="PROSITE" id="PS51729"/>
    </source>
</evidence>
<dbReference type="Gene3D" id="3.40.630.30">
    <property type="match status" value="1"/>
</dbReference>
<gene>
    <name evidence="3" type="ORF">HDA36_003992</name>
</gene>
<evidence type="ECO:0008006" key="5">
    <source>
        <dbReference type="Google" id="ProtNLM"/>
    </source>
</evidence>
<dbReference type="Pfam" id="PF14542">
    <property type="entry name" value="Acetyltransf_CG"/>
    <property type="match status" value="1"/>
</dbReference>
<dbReference type="RefSeq" id="WP_376769077.1">
    <property type="nucleotide sequence ID" value="NZ_BAAAJD010000135.1"/>
</dbReference>
<accession>A0A7W8QQ90</accession>
<dbReference type="GO" id="GO:0016747">
    <property type="term" value="F:acyltransferase activity, transferring groups other than amino-acyl groups"/>
    <property type="evidence" value="ECO:0007669"/>
    <property type="project" value="InterPro"/>
</dbReference>
<feature type="domain" description="N-acetyltransferase" evidence="2">
    <location>
        <begin position="10"/>
        <end position="97"/>
    </location>
</feature>
<evidence type="ECO:0000313" key="3">
    <source>
        <dbReference type="EMBL" id="MBB5433908.1"/>
    </source>
</evidence>
<dbReference type="InterPro" id="IPR045057">
    <property type="entry name" value="Gcn5-rel_NAT"/>
</dbReference>
<proteinExistence type="predicted"/>
<dbReference type="AlphaFoldDB" id="A0A7W8QQ90"/>
<dbReference type="PANTHER" id="PTHR31435">
    <property type="entry name" value="PROTEIN NATD1"/>
    <property type="match status" value="1"/>
</dbReference>
<feature type="domain" description="N-acetyltransferase" evidence="1">
    <location>
        <begin position="1"/>
        <end position="102"/>
    </location>
</feature>
<dbReference type="PROSITE" id="PS51729">
    <property type="entry name" value="GNAT_YJDJ"/>
    <property type="match status" value="1"/>
</dbReference>
<name>A0A7W8QQ90_9ACTN</name>
<keyword evidence="4" id="KW-1185">Reference proteome</keyword>
<dbReference type="Proteomes" id="UP000572635">
    <property type="component" value="Unassembled WGS sequence"/>
</dbReference>
<sequence>MGDELRPEVTDVPSRRRYEARLPDGAVAGFAEYLLAGEMVVFTHTEVDPAYEGKGVGGAIVRASLDHVRSRGLVVLPLCPFYQGWIHRHPDYQDLVYRRPESKVTD</sequence>
<evidence type="ECO:0000259" key="1">
    <source>
        <dbReference type="PROSITE" id="PS51186"/>
    </source>
</evidence>
<evidence type="ECO:0000313" key="4">
    <source>
        <dbReference type="Proteomes" id="UP000572635"/>
    </source>
</evidence>
<dbReference type="PROSITE" id="PS51186">
    <property type="entry name" value="GNAT"/>
    <property type="match status" value="1"/>
</dbReference>
<reference evidence="3 4" key="1">
    <citation type="submission" date="2020-08" db="EMBL/GenBank/DDBJ databases">
        <title>Sequencing the genomes of 1000 actinobacteria strains.</title>
        <authorList>
            <person name="Klenk H.-P."/>
        </authorList>
    </citation>
    <scope>NUCLEOTIDE SEQUENCE [LARGE SCALE GENOMIC DNA]</scope>
    <source>
        <strain evidence="3 4">DSM 44551</strain>
    </source>
</reference>
<dbReference type="InterPro" id="IPR016181">
    <property type="entry name" value="Acyl_CoA_acyltransferase"/>
</dbReference>
<dbReference type="CDD" id="cd04301">
    <property type="entry name" value="NAT_SF"/>
    <property type="match status" value="1"/>
</dbReference>
<dbReference type="InterPro" id="IPR000182">
    <property type="entry name" value="GNAT_dom"/>
</dbReference>
<organism evidence="3 4">
    <name type="scientific">Nocardiopsis composta</name>
    <dbReference type="NCBI Taxonomy" id="157465"/>
    <lineage>
        <taxon>Bacteria</taxon>
        <taxon>Bacillati</taxon>
        <taxon>Actinomycetota</taxon>
        <taxon>Actinomycetes</taxon>
        <taxon>Streptosporangiales</taxon>
        <taxon>Nocardiopsidaceae</taxon>
        <taxon>Nocardiopsis</taxon>
    </lineage>
</organism>
<dbReference type="SUPFAM" id="SSF55729">
    <property type="entry name" value="Acyl-CoA N-acyltransferases (Nat)"/>
    <property type="match status" value="1"/>
</dbReference>
<comment type="caution">
    <text evidence="3">The sequence shown here is derived from an EMBL/GenBank/DDBJ whole genome shotgun (WGS) entry which is preliminary data.</text>
</comment>
<dbReference type="EMBL" id="JACHDB010000001">
    <property type="protein sequence ID" value="MBB5433908.1"/>
    <property type="molecule type" value="Genomic_DNA"/>
</dbReference>
<dbReference type="PANTHER" id="PTHR31435:SF10">
    <property type="entry name" value="BSR4717 PROTEIN"/>
    <property type="match status" value="1"/>
</dbReference>
<dbReference type="InterPro" id="IPR031165">
    <property type="entry name" value="GNAT_YJDJ"/>
</dbReference>
<protein>
    <recommendedName>
        <fullName evidence="5">N-acetyltransferase</fullName>
    </recommendedName>
</protein>